<dbReference type="Pfam" id="PF00549">
    <property type="entry name" value="Ligase_CoA"/>
    <property type="match status" value="1"/>
</dbReference>
<organism evidence="3 4">
    <name type="scientific">Proteiniclasticum aestuarii</name>
    <dbReference type="NCBI Taxonomy" id="2817862"/>
    <lineage>
        <taxon>Bacteria</taxon>
        <taxon>Bacillati</taxon>
        <taxon>Bacillota</taxon>
        <taxon>Clostridia</taxon>
        <taxon>Eubacteriales</taxon>
        <taxon>Clostridiaceae</taxon>
        <taxon>Proteiniclasticum</taxon>
    </lineage>
</organism>
<dbReference type="SUPFAM" id="SSF52210">
    <property type="entry name" value="Succinyl-CoA synthetase domains"/>
    <property type="match status" value="2"/>
</dbReference>
<dbReference type="InterPro" id="IPR016102">
    <property type="entry name" value="Succinyl-CoA_synth-like"/>
</dbReference>
<evidence type="ECO:0000259" key="2">
    <source>
        <dbReference type="Pfam" id="PF02629"/>
    </source>
</evidence>
<dbReference type="NCBIfam" id="NF004760">
    <property type="entry name" value="PRK06091.1"/>
    <property type="match status" value="1"/>
</dbReference>
<dbReference type="Proteomes" id="UP000664218">
    <property type="component" value="Unassembled WGS sequence"/>
</dbReference>
<dbReference type="GO" id="GO:0004775">
    <property type="term" value="F:succinate-CoA ligase (ADP-forming) activity"/>
    <property type="evidence" value="ECO:0007669"/>
    <property type="project" value="TreeGrafter"/>
</dbReference>
<dbReference type="PANTHER" id="PTHR11117">
    <property type="entry name" value="SUCCINYL-COA LIGASE SUBUNIT ALPHA"/>
    <property type="match status" value="1"/>
</dbReference>
<accession>A0A939H9T4</accession>
<dbReference type="GO" id="GO:0006099">
    <property type="term" value="P:tricarboxylic acid cycle"/>
    <property type="evidence" value="ECO:0007669"/>
    <property type="project" value="TreeGrafter"/>
</dbReference>
<dbReference type="Pfam" id="PF02629">
    <property type="entry name" value="CoA_binding"/>
    <property type="match status" value="1"/>
</dbReference>
<dbReference type="GO" id="GO:0004776">
    <property type="term" value="F:succinate-CoA ligase (GDP-forming) activity"/>
    <property type="evidence" value="ECO:0007669"/>
    <property type="project" value="TreeGrafter"/>
</dbReference>
<feature type="domain" description="ATP-citrate synthase/succinyl-CoA ligase C-terminal" evidence="1">
    <location>
        <begin position="346"/>
        <end position="507"/>
    </location>
</feature>
<dbReference type="GO" id="GO:0009361">
    <property type="term" value="C:succinate-CoA ligase complex (ADP-forming)"/>
    <property type="evidence" value="ECO:0007669"/>
    <property type="project" value="TreeGrafter"/>
</dbReference>
<dbReference type="Gene3D" id="3.40.50.720">
    <property type="entry name" value="NAD(P)-binding Rossmann-like Domain"/>
    <property type="match status" value="1"/>
</dbReference>
<keyword evidence="4" id="KW-1185">Reference proteome</keyword>
<protein>
    <submittedName>
        <fullName evidence="3">Acyl-CoA synthetase FdrA</fullName>
    </submittedName>
</protein>
<comment type="caution">
    <text evidence="3">The sequence shown here is derived from an EMBL/GenBank/DDBJ whole genome shotgun (WGS) entry which is preliminary data.</text>
</comment>
<dbReference type="RefSeq" id="WP_207598545.1">
    <property type="nucleotide sequence ID" value="NZ_JAFNJU010000002.1"/>
</dbReference>
<evidence type="ECO:0000313" key="4">
    <source>
        <dbReference type="Proteomes" id="UP000664218"/>
    </source>
</evidence>
<dbReference type="AlphaFoldDB" id="A0A939H9T4"/>
<dbReference type="EMBL" id="JAFNJU010000002">
    <property type="protein sequence ID" value="MBO1264022.1"/>
    <property type="molecule type" value="Genomic_DNA"/>
</dbReference>
<dbReference type="Gene3D" id="3.40.50.261">
    <property type="entry name" value="Succinyl-CoA synthetase domains"/>
    <property type="match status" value="2"/>
</dbReference>
<dbReference type="SUPFAM" id="SSF51735">
    <property type="entry name" value="NAD(P)-binding Rossmann-fold domains"/>
    <property type="match status" value="1"/>
</dbReference>
<feature type="domain" description="CoA-binding" evidence="2">
    <location>
        <begin position="192"/>
        <end position="284"/>
    </location>
</feature>
<evidence type="ECO:0000259" key="1">
    <source>
        <dbReference type="Pfam" id="PF00549"/>
    </source>
</evidence>
<reference evidence="3" key="1">
    <citation type="submission" date="2021-03" db="EMBL/GenBank/DDBJ databases">
        <title>Proteiniclasticum marinus sp. nov., isolated from tidal flat sediment.</title>
        <authorList>
            <person name="Namirimu T."/>
            <person name="Yang J.-A."/>
            <person name="Yang S.-H."/>
            <person name="Kim Y.-J."/>
            <person name="Kwon K.K."/>
        </authorList>
    </citation>
    <scope>NUCLEOTIDE SEQUENCE</scope>
    <source>
        <strain evidence="3">SCR006</strain>
    </source>
</reference>
<dbReference type="InterPro" id="IPR003781">
    <property type="entry name" value="CoA-bd"/>
</dbReference>
<name>A0A939H9T4_9CLOT</name>
<proteinExistence type="predicted"/>
<dbReference type="InterPro" id="IPR005811">
    <property type="entry name" value="SUCC_ACL_C"/>
</dbReference>
<dbReference type="InterPro" id="IPR036291">
    <property type="entry name" value="NAD(P)-bd_dom_sf"/>
</dbReference>
<evidence type="ECO:0000313" key="3">
    <source>
        <dbReference type="EMBL" id="MBO1264022.1"/>
    </source>
</evidence>
<dbReference type="PANTHER" id="PTHR11117:SF24">
    <property type="entry name" value="PROTEIN FDRA"/>
    <property type="match status" value="1"/>
</dbReference>
<dbReference type="GO" id="GO:0005829">
    <property type="term" value="C:cytosol"/>
    <property type="evidence" value="ECO:0007669"/>
    <property type="project" value="TreeGrafter"/>
</dbReference>
<gene>
    <name evidence="3" type="primary">fdrA</name>
    <name evidence="3" type="ORF">J3A84_03060</name>
</gene>
<sequence length="513" mass="55430">MVNKTEIRKNVYYDSVTLMSLTGKILDMESVDNAVISMATQMNKDLLKSVALSNEEVDAAAASDLIVAVSAENEEGLEEAFAMIEELLTSRKKKKDKGEAKAPESIKEACERMEEANVAIISVPGIYAAREAREALKKGLHVMIFSDNMSLEEERALKEMGRDKGLLVMGPDCGTASINGTGLCFANDVRPGGIGIVGASGTGLQEVMVQIHHLGGGVSHGIGTGGRDLREEIGGIMMLEGIRALAADDKTKVLVLVSKPPAKAIADVIYDELRKVEKPVVVCFLDGKAKDENPDHVHFVSGLYEAAEKAVSLLKGEAVRKTLLEGFDPKTYSQKLKSTQENVRALYGGGTLCAEALTILREKLGKVKSNVAKKPEEKLSGEAAETGHVLLDLGEDEYTNGKPHPMIEPSLRNEHILHAARDPKTAVILLDYELGYGSHDAAVEVSLKAIEKARALAEEEGREIIFAAYVLGTELDKQDYKLQRRLLKENGILVFDSNREAALAAAAIVGARR</sequence>